<keyword evidence="4" id="KW-0479">Metal-binding</keyword>
<evidence type="ECO:0000256" key="7">
    <source>
        <dbReference type="ARBA" id="ARBA00022833"/>
    </source>
</evidence>
<feature type="transmembrane region" description="Helical" evidence="12">
    <location>
        <begin position="249"/>
        <end position="272"/>
    </location>
</feature>
<evidence type="ECO:0000256" key="10">
    <source>
        <dbReference type="PROSITE-ProRule" id="PRU00175"/>
    </source>
</evidence>
<keyword evidence="8 12" id="KW-1133">Transmembrane helix</keyword>
<feature type="region of interest" description="Disordered" evidence="11">
    <location>
        <begin position="618"/>
        <end position="674"/>
    </location>
</feature>
<dbReference type="InterPro" id="IPR018957">
    <property type="entry name" value="Znf_C3HC4_RING-type"/>
</dbReference>
<evidence type="ECO:0008006" key="17">
    <source>
        <dbReference type="Google" id="ProtNLM"/>
    </source>
</evidence>
<dbReference type="PANTHER" id="PTHR15067">
    <property type="entry name" value="E3 UBIQUITIN-PROTEIN LIGASE RNF8"/>
    <property type="match status" value="1"/>
</dbReference>
<feature type="transmembrane region" description="Helical" evidence="12">
    <location>
        <begin position="20"/>
        <end position="37"/>
    </location>
</feature>
<evidence type="ECO:0000313" key="16">
    <source>
        <dbReference type="Proteomes" id="UP001632037"/>
    </source>
</evidence>
<feature type="domain" description="RING-type" evidence="13">
    <location>
        <begin position="336"/>
        <end position="418"/>
    </location>
</feature>
<feature type="compositionally biased region" description="Basic and acidic residues" evidence="11">
    <location>
        <begin position="663"/>
        <end position="674"/>
    </location>
</feature>
<evidence type="ECO:0000259" key="14">
    <source>
        <dbReference type="PROSITE" id="PS51140"/>
    </source>
</evidence>
<evidence type="ECO:0000256" key="4">
    <source>
        <dbReference type="ARBA" id="ARBA00022723"/>
    </source>
</evidence>
<evidence type="ECO:0000256" key="12">
    <source>
        <dbReference type="SAM" id="Phobius"/>
    </source>
</evidence>
<dbReference type="SUPFAM" id="SSF57850">
    <property type="entry name" value="RING/U-box"/>
    <property type="match status" value="1"/>
</dbReference>
<dbReference type="PROSITE" id="PS50089">
    <property type="entry name" value="ZF_RING_2"/>
    <property type="match status" value="1"/>
</dbReference>
<dbReference type="InterPro" id="IPR001841">
    <property type="entry name" value="Znf_RING"/>
</dbReference>
<dbReference type="Gene3D" id="1.10.8.10">
    <property type="entry name" value="DNA helicase RuvA subunit, C-terminal domain"/>
    <property type="match status" value="1"/>
</dbReference>
<gene>
    <name evidence="15" type="ORF">V7S43_004735</name>
</gene>
<evidence type="ECO:0000256" key="3">
    <source>
        <dbReference type="ARBA" id="ARBA00022692"/>
    </source>
</evidence>
<comment type="caution">
    <text evidence="15">The sequence shown here is derived from an EMBL/GenBank/DDBJ whole genome shotgun (WGS) entry which is preliminary data.</text>
</comment>
<evidence type="ECO:0000256" key="1">
    <source>
        <dbReference type="ARBA" id="ARBA00004141"/>
    </source>
</evidence>
<feature type="transmembrane region" description="Helical" evidence="12">
    <location>
        <begin position="130"/>
        <end position="150"/>
    </location>
</feature>
<dbReference type="InterPro" id="IPR003892">
    <property type="entry name" value="CUE"/>
</dbReference>
<keyword evidence="6" id="KW-0833">Ubl conjugation pathway</keyword>
<dbReference type="PANTHER" id="PTHR15067:SF4">
    <property type="entry name" value="E3 UBIQUITIN-PROTEIN LIGASE RNF8"/>
    <property type="match status" value="1"/>
</dbReference>
<keyword evidence="3 12" id="KW-0812">Transmembrane</keyword>
<name>A0ABD3FVE4_9STRA</name>
<evidence type="ECO:0000256" key="2">
    <source>
        <dbReference type="ARBA" id="ARBA00022679"/>
    </source>
</evidence>
<evidence type="ECO:0000256" key="8">
    <source>
        <dbReference type="ARBA" id="ARBA00022989"/>
    </source>
</evidence>
<evidence type="ECO:0000256" key="11">
    <source>
        <dbReference type="SAM" id="MobiDB-lite"/>
    </source>
</evidence>
<organism evidence="15 16">
    <name type="scientific">Phytophthora oleae</name>
    <dbReference type="NCBI Taxonomy" id="2107226"/>
    <lineage>
        <taxon>Eukaryota</taxon>
        <taxon>Sar</taxon>
        <taxon>Stramenopiles</taxon>
        <taxon>Oomycota</taxon>
        <taxon>Peronosporomycetes</taxon>
        <taxon>Peronosporales</taxon>
        <taxon>Peronosporaceae</taxon>
        <taxon>Phytophthora</taxon>
    </lineage>
</organism>
<reference evidence="15 16" key="1">
    <citation type="submission" date="2024-09" db="EMBL/GenBank/DDBJ databases">
        <title>Genome sequencing and assembly of Phytophthora oleae, isolate VK10A, causative agent of rot of olive drupes.</title>
        <authorList>
            <person name="Conti Taguali S."/>
            <person name="Riolo M."/>
            <person name="La Spada F."/>
            <person name="Cacciola S.O."/>
            <person name="Dionisio G."/>
        </authorList>
    </citation>
    <scope>NUCLEOTIDE SEQUENCE [LARGE SCALE GENOMIC DNA]</scope>
    <source>
        <strain evidence="15 16">VK10A</strain>
    </source>
</reference>
<accession>A0ABD3FVE4</accession>
<dbReference type="Gene3D" id="3.30.40.10">
    <property type="entry name" value="Zinc/RING finger domain, C3HC4 (zinc finger)"/>
    <property type="match status" value="1"/>
</dbReference>
<evidence type="ECO:0000313" key="15">
    <source>
        <dbReference type="EMBL" id="KAL3670416.1"/>
    </source>
</evidence>
<feature type="compositionally biased region" description="Low complexity" evidence="11">
    <location>
        <begin position="623"/>
        <end position="639"/>
    </location>
</feature>
<dbReference type="Pfam" id="PF00097">
    <property type="entry name" value="zf-C3HC4"/>
    <property type="match status" value="1"/>
</dbReference>
<dbReference type="AlphaFoldDB" id="A0ABD3FVE4"/>
<evidence type="ECO:0000256" key="5">
    <source>
        <dbReference type="ARBA" id="ARBA00022771"/>
    </source>
</evidence>
<comment type="subcellular location">
    <subcellularLocation>
        <location evidence="1">Membrane</location>
        <topology evidence="1">Multi-pass membrane protein</topology>
    </subcellularLocation>
</comment>
<feature type="compositionally biased region" description="Polar residues" evidence="11">
    <location>
        <begin position="452"/>
        <end position="462"/>
    </location>
</feature>
<feature type="region of interest" description="Disordered" evidence="11">
    <location>
        <begin position="432"/>
        <end position="469"/>
    </location>
</feature>
<keyword evidence="9 12" id="KW-0472">Membrane</keyword>
<dbReference type="EMBL" id="JBIMZQ010000007">
    <property type="protein sequence ID" value="KAL3670416.1"/>
    <property type="molecule type" value="Genomic_DNA"/>
</dbReference>
<keyword evidence="5 10" id="KW-0863">Zinc-finger</keyword>
<dbReference type="SMART" id="SM00546">
    <property type="entry name" value="CUE"/>
    <property type="match status" value="1"/>
</dbReference>
<keyword evidence="7" id="KW-0862">Zinc</keyword>
<feature type="domain" description="CUE" evidence="14">
    <location>
        <begin position="520"/>
        <end position="562"/>
    </location>
</feature>
<dbReference type="PROSITE" id="PS51140">
    <property type="entry name" value="CUE"/>
    <property type="match status" value="1"/>
</dbReference>
<evidence type="ECO:0000256" key="9">
    <source>
        <dbReference type="ARBA" id="ARBA00023136"/>
    </source>
</evidence>
<dbReference type="GO" id="GO:0016740">
    <property type="term" value="F:transferase activity"/>
    <property type="evidence" value="ECO:0007669"/>
    <property type="project" value="UniProtKB-KW"/>
</dbReference>
<evidence type="ECO:0000259" key="13">
    <source>
        <dbReference type="PROSITE" id="PS50089"/>
    </source>
</evidence>
<keyword evidence="16" id="KW-1185">Reference proteome</keyword>
<feature type="transmembrane region" description="Helical" evidence="12">
    <location>
        <begin position="171"/>
        <end position="194"/>
    </location>
</feature>
<dbReference type="InterPro" id="IPR013083">
    <property type="entry name" value="Znf_RING/FYVE/PHD"/>
</dbReference>
<feature type="transmembrane region" description="Helical" evidence="12">
    <location>
        <begin position="64"/>
        <end position="84"/>
    </location>
</feature>
<dbReference type="Proteomes" id="UP001632037">
    <property type="component" value="Unassembled WGS sequence"/>
</dbReference>
<feature type="compositionally biased region" description="Basic and acidic residues" evidence="11">
    <location>
        <begin position="440"/>
        <end position="451"/>
    </location>
</feature>
<dbReference type="Pfam" id="PF02845">
    <property type="entry name" value="CUE"/>
    <property type="match status" value="1"/>
</dbReference>
<dbReference type="GO" id="GO:0016020">
    <property type="term" value="C:membrane"/>
    <property type="evidence" value="ECO:0007669"/>
    <property type="project" value="UniProtKB-SubCell"/>
</dbReference>
<dbReference type="GO" id="GO:0008270">
    <property type="term" value="F:zinc ion binding"/>
    <property type="evidence" value="ECO:0007669"/>
    <property type="project" value="UniProtKB-KW"/>
</dbReference>
<dbReference type="SMART" id="SM00184">
    <property type="entry name" value="RING"/>
    <property type="match status" value="1"/>
</dbReference>
<proteinExistence type="predicted"/>
<evidence type="ECO:0000256" key="6">
    <source>
        <dbReference type="ARBA" id="ARBA00022786"/>
    </source>
</evidence>
<sequence length="674" mass="74163">MERNWANTTQLGALVTGRRYLLLTVAATGIAAASAAQRMREFPPVDSLASAALLFGTELMNSRISALIVLHFFLVAMYHVFLLLARTTLGVLQPMELQQTKETLIPFVLLRCQLLVSTMDPAAHGQRAELGVLVAWLAALAVLQALLAVTQARFHNLLTRPMTQLRDLQRLGAVLGAVIMLNLGLAAACSRLGLFSDRIVHVPWFEASLMLLKTLELGVQVGFHSLDVRAASISEEEETETGYSENSEFHLLLLQTVLCGCYLVQLVLYYLYVISVDQFRVSLFDLILILNVKNATVRLLEKIKHVKLYHQVVLDLDHLFPDATPEELESVADDVCAICLKSMSTQAKKLRCGHLFHRLCLRQCLQKASVSDSLAGLDPLTRMANGLGMEGSLPPGVAPAAATGATTGSTSMRCPICRKQVCGGKCDEMNSAAHEHHRPRQPEAEVEEPRESLQQQLATAGNAQGEPDTLAGVDANANANAAAPEEVLRFSTAFLSRWIPFPNFSFEIVRHRGGGRNFEVTQEMLQHIWEVFPQYTLEEIHADLTRTRSVERTMERILNGRLDEQRLAMEQRNTDRAEMDANGVLGDAVIDLGEDFRWSLSTLASALWGFNIPTPAPAPAPAPAVETAAPANQEANANEVVSPNAPAGEPEGRSETEAQPLQRRVERWRDERPA</sequence>
<protein>
    <recommendedName>
        <fullName evidence="17">RING-type domain-containing protein</fullName>
    </recommendedName>
</protein>
<keyword evidence="2" id="KW-0808">Transferase</keyword>